<dbReference type="PANTHER" id="PTHR30349">
    <property type="entry name" value="PHAGE INTEGRASE-RELATED"/>
    <property type="match status" value="1"/>
</dbReference>
<dbReference type="Proteomes" id="UP000241693">
    <property type="component" value="Segment"/>
</dbReference>
<dbReference type="Gene3D" id="1.10.443.10">
    <property type="entry name" value="Intergrase catalytic core"/>
    <property type="match status" value="1"/>
</dbReference>
<keyword evidence="13" id="KW-1185">Reference proteome</keyword>
<keyword evidence="3" id="KW-0808">Transferase</keyword>
<dbReference type="GO" id="GO:0044826">
    <property type="term" value="P:viral genome integration into host DNA"/>
    <property type="evidence" value="ECO:0007669"/>
    <property type="project" value="UniProtKB-KW"/>
</dbReference>
<dbReference type="Pfam" id="PF13102">
    <property type="entry name" value="Phage_int_SAM_5"/>
    <property type="match status" value="1"/>
</dbReference>
<evidence type="ECO:0000256" key="4">
    <source>
        <dbReference type="ARBA" id="ARBA00022801"/>
    </source>
</evidence>
<reference evidence="12 13" key="1">
    <citation type="submission" date="2017-07" db="EMBL/GenBank/DDBJ databases">
        <title>Characterization of ecologically diverse viruses infecting co-occurring strains of cosmopolitan hyperhalophilic Bacteroidetes.</title>
        <authorList>
            <person name="Villamor J."/>
            <person name="Ramos-Barbero M.D."/>
            <person name="Gonzalez-Torres P."/>
            <person name="Gabaldon T."/>
            <person name="Rollesso-Mora R."/>
            <person name="Meseguer I."/>
            <person name="Martinez-Garcia M."/>
            <person name="Santos F."/>
            <person name="Anton J."/>
        </authorList>
    </citation>
    <scope>NUCLEOTIDE SEQUENCE [LARGE SCALE GENOMIC DNA]</scope>
</reference>
<keyword evidence="8" id="KW-1160">Virus entry into host cell</keyword>
<evidence type="ECO:0000256" key="1">
    <source>
        <dbReference type="ARBA" id="ARBA00008857"/>
    </source>
</evidence>
<evidence type="ECO:0000256" key="2">
    <source>
        <dbReference type="ARBA" id="ARBA00016082"/>
    </source>
</evidence>
<comment type="similarity">
    <text evidence="1">Belongs to the 'phage' integrase family.</text>
</comment>
<dbReference type="RefSeq" id="YP_009639355.1">
    <property type="nucleotide sequence ID" value="NC_042349.1"/>
</dbReference>
<feature type="domain" description="Core-binding (CB)" evidence="11">
    <location>
        <begin position="64"/>
        <end position="143"/>
    </location>
</feature>
<dbReference type="PROSITE" id="PS51898">
    <property type="entry name" value="TYR_RECOMBINASE"/>
    <property type="match status" value="1"/>
</dbReference>
<evidence type="ECO:0000256" key="5">
    <source>
        <dbReference type="ARBA" id="ARBA00022908"/>
    </source>
</evidence>
<evidence type="ECO:0000256" key="7">
    <source>
        <dbReference type="ARBA" id="ARBA00023172"/>
    </source>
</evidence>
<dbReference type="InterPro" id="IPR025269">
    <property type="entry name" value="SAM-like_dom"/>
</dbReference>
<evidence type="ECO:0000259" key="10">
    <source>
        <dbReference type="PROSITE" id="PS51898"/>
    </source>
</evidence>
<evidence type="ECO:0000259" key="11">
    <source>
        <dbReference type="PROSITE" id="PS51900"/>
    </source>
</evidence>
<evidence type="ECO:0000256" key="3">
    <source>
        <dbReference type="ARBA" id="ARBA00022679"/>
    </source>
</evidence>
<keyword evidence="6 9" id="KW-0238">DNA-binding</keyword>
<dbReference type="GO" id="GO:0006310">
    <property type="term" value="P:DNA recombination"/>
    <property type="evidence" value="ECO:0007669"/>
    <property type="project" value="UniProtKB-KW"/>
</dbReference>
<name>A0A2I6UG75_9CAUD</name>
<dbReference type="GO" id="GO:0016787">
    <property type="term" value="F:hydrolase activity"/>
    <property type="evidence" value="ECO:0007669"/>
    <property type="project" value="UniProtKB-KW"/>
</dbReference>
<evidence type="ECO:0000256" key="9">
    <source>
        <dbReference type="PROSITE-ProRule" id="PRU01248"/>
    </source>
</evidence>
<dbReference type="GO" id="GO:0075713">
    <property type="term" value="P:establishment of integrated proviral latency"/>
    <property type="evidence" value="ECO:0007669"/>
    <property type="project" value="UniProtKB-KW"/>
</dbReference>
<organism evidence="12 13">
    <name type="scientific">Salinibacter phage M8CC-19</name>
    <dbReference type="NCBI Taxonomy" id="2681613"/>
    <lineage>
        <taxon>Viruses</taxon>
        <taxon>Duplodnaviria</taxon>
        <taxon>Heunggongvirae</taxon>
        <taxon>Uroviricota</taxon>
        <taxon>Caudoviricetes</taxon>
        <taxon>Kryptosalinivirus</taxon>
        <taxon>Kryptosalinivirus M8CC19</taxon>
    </lineage>
</organism>
<dbReference type="PROSITE" id="PS51900">
    <property type="entry name" value="CB"/>
    <property type="match status" value="1"/>
</dbReference>
<evidence type="ECO:0000313" key="13">
    <source>
        <dbReference type="Proteomes" id="UP000241693"/>
    </source>
</evidence>
<dbReference type="GO" id="GO:0016740">
    <property type="term" value="F:transferase activity"/>
    <property type="evidence" value="ECO:0007669"/>
    <property type="project" value="UniProtKB-KW"/>
</dbReference>
<accession>A0A2I6UG75</accession>
<sequence>MGVYKRQKNSRWYVVFYDEETKDRTERALGTEDEDLAELKRDNLERKWEAGEIRPFADKRRKNVALTDAAEFFFDHLERHDRAASTLKTYRGCVRRLIEHTGDKPIVNVDSREVESYCKQEDLSQATHHKRFRHVRAFFNFLIDEDLLSANPCEAFDVREPKKRIPKAVTKAQLDRICASVRSDYHAKKARRGGMNKEGQIVWRIPIFRFAFFSGLRRGEISRLRWKHLDLEENYIYIFEQKNNEQDKIPLLHPAREVVEELKEEGQSPEAFVFTSPSGDPFERNHEEFGNNLSNKFKHYVEKADVPGHLTFHGLRHGFCTHLAKQDVNPYKIQRMARHADLSTTMQYVHLADQDLKDAGNDAFDG</sequence>
<dbReference type="InterPro" id="IPR050090">
    <property type="entry name" value="Tyrosine_recombinase_XerCD"/>
</dbReference>
<feature type="domain" description="Tyr recombinase" evidence="10">
    <location>
        <begin position="164"/>
        <end position="361"/>
    </location>
</feature>
<keyword evidence="8" id="KW-1179">Viral genome integration</keyword>
<dbReference type="Gene3D" id="1.10.150.130">
    <property type="match status" value="1"/>
</dbReference>
<evidence type="ECO:0000313" key="12">
    <source>
        <dbReference type="EMBL" id="AUO78961.1"/>
    </source>
</evidence>
<evidence type="ECO:0000256" key="8">
    <source>
        <dbReference type="ARBA" id="ARBA00023195"/>
    </source>
</evidence>
<dbReference type="InterPro" id="IPR044068">
    <property type="entry name" value="CB"/>
</dbReference>
<dbReference type="CDD" id="cd00796">
    <property type="entry name" value="INT_Rci_Hp1_C"/>
    <property type="match status" value="1"/>
</dbReference>
<dbReference type="GO" id="GO:0015074">
    <property type="term" value="P:DNA integration"/>
    <property type="evidence" value="ECO:0007669"/>
    <property type="project" value="UniProtKB-KW"/>
</dbReference>
<dbReference type="InterPro" id="IPR010998">
    <property type="entry name" value="Integrase_recombinase_N"/>
</dbReference>
<dbReference type="InterPro" id="IPR002104">
    <property type="entry name" value="Integrase_catalytic"/>
</dbReference>
<dbReference type="EMBL" id="MF580956">
    <property type="protein sequence ID" value="AUO78961.1"/>
    <property type="molecule type" value="Genomic_DNA"/>
</dbReference>
<dbReference type="GO" id="GO:0003677">
    <property type="term" value="F:DNA binding"/>
    <property type="evidence" value="ECO:0007669"/>
    <property type="project" value="UniProtKB-UniRule"/>
</dbReference>
<dbReference type="InterPro" id="IPR011010">
    <property type="entry name" value="DNA_brk_join_enz"/>
</dbReference>
<dbReference type="KEGG" id="vg:40236147"/>
<protein>
    <recommendedName>
        <fullName evidence="2">Integrase</fullName>
    </recommendedName>
</protein>
<proteinExistence type="inferred from homology"/>
<dbReference type="SUPFAM" id="SSF56349">
    <property type="entry name" value="DNA breaking-rejoining enzymes"/>
    <property type="match status" value="1"/>
</dbReference>
<dbReference type="InterPro" id="IPR013762">
    <property type="entry name" value="Integrase-like_cat_sf"/>
</dbReference>
<keyword evidence="5" id="KW-0229">DNA integration</keyword>
<keyword evidence="7" id="KW-0233">DNA recombination</keyword>
<keyword evidence="4" id="KW-0378">Hydrolase</keyword>
<dbReference type="Pfam" id="PF00589">
    <property type="entry name" value="Phage_integrase"/>
    <property type="match status" value="1"/>
</dbReference>
<dbReference type="PANTHER" id="PTHR30349:SF64">
    <property type="entry name" value="PROPHAGE INTEGRASE INTD-RELATED"/>
    <property type="match status" value="1"/>
</dbReference>
<dbReference type="GeneID" id="40236147"/>
<evidence type="ECO:0000256" key="6">
    <source>
        <dbReference type="ARBA" id="ARBA00023125"/>
    </source>
</evidence>